<feature type="region of interest" description="Disordered" evidence="20">
    <location>
        <begin position="423"/>
        <end position="443"/>
    </location>
</feature>
<evidence type="ECO:0000256" key="1">
    <source>
        <dbReference type="ARBA" id="ARBA00001946"/>
    </source>
</evidence>
<evidence type="ECO:0000256" key="3">
    <source>
        <dbReference type="ARBA" id="ARBA00012513"/>
    </source>
</evidence>
<feature type="domain" description="Protein kinase" evidence="21">
    <location>
        <begin position="45"/>
        <end position="302"/>
    </location>
</feature>
<evidence type="ECO:0000256" key="17">
    <source>
        <dbReference type="PIRSR" id="PIRSR630616-3"/>
    </source>
</evidence>
<reference evidence="22 23" key="1">
    <citation type="submission" date="2016-11" db="EMBL/GenBank/DDBJ databases">
        <title>The macronuclear genome of Stentor coeruleus: a giant cell with tiny introns.</title>
        <authorList>
            <person name="Slabodnick M."/>
            <person name="Ruby J.G."/>
            <person name="Reiff S.B."/>
            <person name="Swart E.C."/>
            <person name="Gosai S."/>
            <person name="Prabakaran S."/>
            <person name="Witkowska E."/>
            <person name="Larue G.E."/>
            <person name="Fisher S."/>
            <person name="Freeman R.M."/>
            <person name="Gunawardena J."/>
            <person name="Chu W."/>
            <person name="Stover N.A."/>
            <person name="Gregory B.D."/>
            <person name="Nowacki M."/>
            <person name="Derisi J."/>
            <person name="Roy S.W."/>
            <person name="Marshall W.F."/>
            <person name="Sood P."/>
        </authorList>
    </citation>
    <scope>NUCLEOTIDE SEQUENCE [LARGE SCALE GENOMIC DNA]</scope>
    <source>
        <strain evidence="22">WM001</strain>
    </source>
</reference>
<feature type="binding site" evidence="16">
    <location>
        <position position="189"/>
    </location>
    <ligand>
        <name>ATP</name>
        <dbReference type="ChEBI" id="CHEBI:30616"/>
    </ligand>
</feature>
<comment type="subunit">
    <text evidence="2">Monomer.</text>
</comment>
<comment type="catalytic activity">
    <reaction evidence="14">
        <text>L-seryl-[protein] + ATP = O-phospho-L-seryl-[protein] + ADP + H(+)</text>
        <dbReference type="Rhea" id="RHEA:17989"/>
        <dbReference type="Rhea" id="RHEA-COMP:9863"/>
        <dbReference type="Rhea" id="RHEA-COMP:11604"/>
        <dbReference type="ChEBI" id="CHEBI:15378"/>
        <dbReference type="ChEBI" id="CHEBI:29999"/>
        <dbReference type="ChEBI" id="CHEBI:30616"/>
        <dbReference type="ChEBI" id="CHEBI:83421"/>
        <dbReference type="ChEBI" id="CHEBI:456216"/>
        <dbReference type="EC" id="2.7.11.1"/>
    </reaction>
</comment>
<dbReference type="InterPro" id="IPR030616">
    <property type="entry name" value="Aur-like"/>
</dbReference>
<dbReference type="SUPFAM" id="SSF56112">
    <property type="entry name" value="Protein kinase-like (PK-like)"/>
    <property type="match status" value="1"/>
</dbReference>
<feature type="compositionally biased region" description="Basic and acidic residues" evidence="20">
    <location>
        <begin position="423"/>
        <end position="434"/>
    </location>
</feature>
<feature type="binding site" evidence="16">
    <location>
        <begin position="173"/>
        <end position="174"/>
    </location>
    <ligand>
        <name>ATP</name>
        <dbReference type="ChEBI" id="CHEBI:30616"/>
    </ligand>
</feature>
<dbReference type="InterPro" id="IPR017441">
    <property type="entry name" value="Protein_kinase_ATP_BS"/>
</dbReference>
<evidence type="ECO:0000256" key="5">
    <source>
        <dbReference type="ARBA" id="ARBA00022679"/>
    </source>
</evidence>
<keyword evidence="5" id="KW-0808">Transferase</keyword>
<comment type="cofactor">
    <cofactor evidence="1">
        <name>Mg(2+)</name>
        <dbReference type="ChEBI" id="CHEBI:18420"/>
    </cofactor>
</comment>
<dbReference type="PROSITE" id="PS00107">
    <property type="entry name" value="PROTEIN_KINASE_ATP"/>
    <property type="match status" value="1"/>
</dbReference>
<keyword evidence="10" id="KW-0106">Calcium</keyword>
<organism evidence="22 23">
    <name type="scientific">Stentor coeruleus</name>
    <dbReference type="NCBI Taxonomy" id="5963"/>
    <lineage>
        <taxon>Eukaryota</taxon>
        <taxon>Sar</taxon>
        <taxon>Alveolata</taxon>
        <taxon>Ciliophora</taxon>
        <taxon>Postciliodesmatophora</taxon>
        <taxon>Heterotrichea</taxon>
        <taxon>Heterotrichida</taxon>
        <taxon>Stentoridae</taxon>
        <taxon>Stentor</taxon>
    </lineage>
</organism>
<dbReference type="GO" id="GO:0005524">
    <property type="term" value="F:ATP binding"/>
    <property type="evidence" value="ECO:0007669"/>
    <property type="project" value="UniProtKB-UniRule"/>
</dbReference>
<dbReference type="GO" id="GO:0004674">
    <property type="term" value="F:protein serine/threonine kinase activity"/>
    <property type="evidence" value="ECO:0007669"/>
    <property type="project" value="UniProtKB-KW"/>
</dbReference>
<evidence type="ECO:0000256" key="10">
    <source>
        <dbReference type="ARBA" id="ARBA00022837"/>
    </source>
</evidence>
<comment type="similarity">
    <text evidence="12">Belongs to the protein kinase superfamily. Ser/Thr protein kinase family. CDPK subfamily.</text>
</comment>
<evidence type="ECO:0000256" key="9">
    <source>
        <dbReference type="ARBA" id="ARBA00022777"/>
    </source>
</evidence>
<name>A0A1R2BVS6_9CILI</name>
<dbReference type="EC" id="2.7.11.1" evidence="3"/>
<comment type="caution">
    <text evidence="22">The sequence shown here is derived from an EMBL/GenBank/DDBJ whole genome shotgun (WGS) entry which is preliminary data.</text>
</comment>
<keyword evidence="9" id="KW-0418">Kinase</keyword>
<evidence type="ECO:0000256" key="12">
    <source>
        <dbReference type="ARBA" id="ARBA00024334"/>
    </source>
</evidence>
<evidence type="ECO:0000256" key="15">
    <source>
        <dbReference type="PIRSR" id="PIRSR630616-1"/>
    </source>
</evidence>
<dbReference type="InterPro" id="IPR011009">
    <property type="entry name" value="Kinase-like_dom_sf"/>
</dbReference>
<dbReference type="EMBL" id="MPUH01000401">
    <property type="protein sequence ID" value="OMJ80932.1"/>
    <property type="molecule type" value="Genomic_DNA"/>
</dbReference>
<evidence type="ECO:0000256" key="13">
    <source>
        <dbReference type="ARBA" id="ARBA00047899"/>
    </source>
</evidence>
<evidence type="ECO:0000313" key="22">
    <source>
        <dbReference type="EMBL" id="OMJ80932.1"/>
    </source>
</evidence>
<evidence type="ECO:0000256" key="18">
    <source>
        <dbReference type="PROSITE-ProRule" id="PRU10141"/>
    </source>
</evidence>
<dbReference type="PANTHER" id="PTHR24350">
    <property type="entry name" value="SERINE/THREONINE-PROTEIN KINASE IAL-RELATED"/>
    <property type="match status" value="1"/>
</dbReference>
<evidence type="ECO:0000256" key="11">
    <source>
        <dbReference type="ARBA" id="ARBA00022840"/>
    </source>
</evidence>
<dbReference type="SMART" id="SM00220">
    <property type="entry name" value="S_TKc"/>
    <property type="match status" value="1"/>
</dbReference>
<evidence type="ECO:0000256" key="19">
    <source>
        <dbReference type="RuleBase" id="RU000304"/>
    </source>
</evidence>
<keyword evidence="4 19" id="KW-0723">Serine/threonine-protein kinase</keyword>
<dbReference type="Gene3D" id="1.10.510.10">
    <property type="entry name" value="Transferase(Phosphotransferase) domain 1"/>
    <property type="match status" value="1"/>
</dbReference>
<gene>
    <name evidence="22" type="ORF">SteCoe_18693</name>
</gene>
<keyword evidence="7" id="KW-0677">Repeat</keyword>
<keyword evidence="8 16" id="KW-0547">Nucleotide-binding</keyword>
<evidence type="ECO:0000256" key="4">
    <source>
        <dbReference type="ARBA" id="ARBA00022527"/>
    </source>
</evidence>
<evidence type="ECO:0000256" key="16">
    <source>
        <dbReference type="PIRSR" id="PIRSR630616-2"/>
    </source>
</evidence>
<keyword evidence="23" id="KW-1185">Reference proteome</keyword>
<dbReference type="GO" id="GO:0046872">
    <property type="term" value="F:metal ion binding"/>
    <property type="evidence" value="ECO:0007669"/>
    <property type="project" value="UniProtKB-KW"/>
</dbReference>
<dbReference type="FunFam" id="3.30.200.20:FF:000315">
    <property type="entry name" value="Calcium-dependent protein kinase 3"/>
    <property type="match status" value="1"/>
</dbReference>
<evidence type="ECO:0000256" key="20">
    <source>
        <dbReference type="SAM" id="MobiDB-lite"/>
    </source>
</evidence>
<dbReference type="InterPro" id="IPR000719">
    <property type="entry name" value="Prot_kinase_dom"/>
</dbReference>
<dbReference type="InterPro" id="IPR008271">
    <property type="entry name" value="Ser/Thr_kinase_AS"/>
</dbReference>
<feature type="binding site" evidence="18">
    <location>
        <position position="78"/>
    </location>
    <ligand>
        <name>ATP</name>
        <dbReference type="ChEBI" id="CHEBI:30616"/>
    </ligand>
</feature>
<evidence type="ECO:0000259" key="21">
    <source>
        <dbReference type="PROSITE" id="PS50011"/>
    </source>
</evidence>
<evidence type="ECO:0000313" key="23">
    <source>
        <dbReference type="Proteomes" id="UP000187209"/>
    </source>
</evidence>
<dbReference type="CDD" id="cd05117">
    <property type="entry name" value="STKc_CAMK"/>
    <property type="match status" value="1"/>
</dbReference>
<evidence type="ECO:0000256" key="2">
    <source>
        <dbReference type="ARBA" id="ARBA00011245"/>
    </source>
</evidence>
<evidence type="ECO:0000256" key="14">
    <source>
        <dbReference type="ARBA" id="ARBA00048679"/>
    </source>
</evidence>
<proteinExistence type="inferred from homology"/>
<dbReference type="PROSITE" id="PS00108">
    <property type="entry name" value="PROTEIN_KINASE_ST"/>
    <property type="match status" value="1"/>
</dbReference>
<accession>A0A1R2BVS6</accession>
<keyword evidence="11 16" id="KW-0067">ATP-binding</keyword>
<evidence type="ECO:0000256" key="7">
    <source>
        <dbReference type="ARBA" id="ARBA00022737"/>
    </source>
</evidence>
<dbReference type="Pfam" id="PF00069">
    <property type="entry name" value="Pkinase"/>
    <property type="match status" value="1"/>
</dbReference>
<evidence type="ECO:0000256" key="6">
    <source>
        <dbReference type="ARBA" id="ARBA00022723"/>
    </source>
</evidence>
<feature type="binding site" evidence="16">
    <location>
        <position position="74"/>
    </location>
    <ligand>
        <name>ATP</name>
        <dbReference type="ChEBI" id="CHEBI:30616"/>
    </ligand>
</feature>
<dbReference type="PROSITE" id="PS50011">
    <property type="entry name" value="PROTEIN_KINASE_DOM"/>
    <property type="match status" value="1"/>
</dbReference>
<protein>
    <recommendedName>
        <fullName evidence="3">non-specific serine/threonine protein kinase</fullName>
        <ecNumber evidence="3">2.7.11.1</ecNumber>
    </recommendedName>
</protein>
<dbReference type="FunFam" id="1.10.510.10:FF:000571">
    <property type="entry name" value="Maternal embryonic leucine zipper kinase"/>
    <property type="match status" value="1"/>
</dbReference>
<sequence length="443" mass="51140">MGCAHIGRNSKSRNVSTKKKTQNTEYYKVSLKIEKDCLTTPLIDYHSLSFLGRGGFSEVMLCKHRPSGDLRALKIIRKSLLVKQQLDPSSLIREASILESLNHPNILKFYECFEDDTNYYLATEYCAGETTYKRLRKMQKFSEEVAAKVIYQVLLAIEYFHKKGVIHRDIKLENVLLAFEDTLQVKIGDFGNACHFSFCKKSTGIFGSAFYLAPEVLAGPYTEKVDIWSCGIMLYILLTGKAPYNEKTPESIKRSILLHPFQVTKENPHNFTPKLMNFLKKLLEINPEKRFSAAQALNHSWLSHEKRKNDLILNLFPKLLVDPDRELIDDVVLFSKLAYNKEYILSKALSEFFVKNDEKDIGKDKEEDKNFENLKSLMNDAFKKDELKDFIECKVKGQKGQIVVQSIEKICKMHYGLPGFEISENKPDKDSSDMKKRHFNIRN</sequence>
<keyword evidence="6" id="KW-0479">Metal-binding</keyword>
<feature type="cross-link" description="Glycyl lysine isopeptide (Lys-Gly) (interchain with G-Cter in SUMO2)" evidence="17">
    <location>
        <position position="171"/>
    </location>
</feature>
<evidence type="ECO:0000256" key="8">
    <source>
        <dbReference type="ARBA" id="ARBA00022741"/>
    </source>
</evidence>
<dbReference type="AlphaFoldDB" id="A0A1R2BVS6"/>
<feature type="active site" description="Proton acceptor" evidence="15">
    <location>
        <position position="169"/>
    </location>
</feature>
<dbReference type="Proteomes" id="UP000187209">
    <property type="component" value="Unassembled WGS sequence"/>
</dbReference>
<comment type="catalytic activity">
    <reaction evidence="13">
        <text>L-threonyl-[protein] + ATP = O-phospho-L-threonyl-[protein] + ADP + H(+)</text>
        <dbReference type="Rhea" id="RHEA:46608"/>
        <dbReference type="Rhea" id="RHEA-COMP:11060"/>
        <dbReference type="Rhea" id="RHEA-COMP:11605"/>
        <dbReference type="ChEBI" id="CHEBI:15378"/>
        <dbReference type="ChEBI" id="CHEBI:30013"/>
        <dbReference type="ChEBI" id="CHEBI:30616"/>
        <dbReference type="ChEBI" id="CHEBI:61977"/>
        <dbReference type="ChEBI" id="CHEBI:456216"/>
        <dbReference type="EC" id="2.7.11.1"/>
    </reaction>
</comment>